<dbReference type="PROSITE" id="PS50801">
    <property type="entry name" value="STAS"/>
    <property type="match status" value="1"/>
</dbReference>
<gene>
    <name evidence="3" type="ORF">PSU4_47940</name>
</gene>
<dbReference type="SUPFAM" id="SSF52091">
    <property type="entry name" value="SpoIIaa-like"/>
    <property type="match status" value="1"/>
</dbReference>
<evidence type="ECO:0000256" key="1">
    <source>
        <dbReference type="SAM" id="MobiDB-lite"/>
    </source>
</evidence>
<name>A0A511DLZ8_9PSEU</name>
<organism evidence="3 4">
    <name type="scientific">Pseudonocardia sulfidoxydans NBRC 16205</name>
    <dbReference type="NCBI Taxonomy" id="1223511"/>
    <lineage>
        <taxon>Bacteria</taxon>
        <taxon>Bacillati</taxon>
        <taxon>Actinomycetota</taxon>
        <taxon>Actinomycetes</taxon>
        <taxon>Pseudonocardiales</taxon>
        <taxon>Pseudonocardiaceae</taxon>
        <taxon>Pseudonocardia</taxon>
    </lineage>
</organism>
<sequence length="120" mass="13006">MTGQPDLPSSTWSCTDGTARVVSSEPGTVRVQLAGEIDLTNSDDLGRWLAEWHVATLQIDLRQVRFLAVCGARRLAVLRTELDAGSRRLQVIPPDDVVIRRVLDALGPFELVESEAGAPG</sequence>
<dbReference type="Gene3D" id="3.30.750.24">
    <property type="entry name" value="STAS domain"/>
    <property type="match status" value="1"/>
</dbReference>
<reference evidence="3 4" key="1">
    <citation type="submission" date="2019-07" db="EMBL/GenBank/DDBJ databases">
        <title>Whole genome shotgun sequence of Pseudonocardia sulfidoxydans NBRC 16205.</title>
        <authorList>
            <person name="Hosoyama A."/>
            <person name="Uohara A."/>
            <person name="Ohji S."/>
            <person name="Ichikawa N."/>
        </authorList>
    </citation>
    <scope>NUCLEOTIDE SEQUENCE [LARGE SCALE GENOMIC DNA]</scope>
    <source>
        <strain evidence="3 4">NBRC 16205</strain>
    </source>
</reference>
<accession>A0A511DLZ8</accession>
<dbReference type="InterPro" id="IPR002645">
    <property type="entry name" value="STAS_dom"/>
</dbReference>
<comment type="caution">
    <text evidence="3">The sequence shown here is derived from an EMBL/GenBank/DDBJ whole genome shotgun (WGS) entry which is preliminary data.</text>
</comment>
<evidence type="ECO:0000259" key="2">
    <source>
        <dbReference type="PROSITE" id="PS50801"/>
    </source>
</evidence>
<proteinExistence type="predicted"/>
<dbReference type="Pfam" id="PF01740">
    <property type="entry name" value="STAS"/>
    <property type="match status" value="1"/>
</dbReference>
<evidence type="ECO:0000313" key="4">
    <source>
        <dbReference type="Proteomes" id="UP000321685"/>
    </source>
</evidence>
<dbReference type="AlphaFoldDB" id="A0A511DLZ8"/>
<dbReference type="EMBL" id="BJVJ01000065">
    <property type="protein sequence ID" value="GEL25840.1"/>
    <property type="molecule type" value="Genomic_DNA"/>
</dbReference>
<dbReference type="CDD" id="cd07043">
    <property type="entry name" value="STAS_anti-anti-sigma_factors"/>
    <property type="match status" value="1"/>
</dbReference>
<dbReference type="RefSeq" id="WP_147112769.1">
    <property type="nucleotide sequence ID" value="NZ_BJVJ01000065.1"/>
</dbReference>
<dbReference type="InterPro" id="IPR036513">
    <property type="entry name" value="STAS_dom_sf"/>
</dbReference>
<feature type="domain" description="STAS" evidence="2">
    <location>
        <begin position="18"/>
        <end position="120"/>
    </location>
</feature>
<feature type="compositionally biased region" description="Polar residues" evidence="1">
    <location>
        <begin position="1"/>
        <end position="16"/>
    </location>
</feature>
<evidence type="ECO:0000313" key="3">
    <source>
        <dbReference type="EMBL" id="GEL25840.1"/>
    </source>
</evidence>
<dbReference type="Proteomes" id="UP000321685">
    <property type="component" value="Unassembled WGS sequence"/>
</dbReference>
<feature type="region of interest" description="Disordered" evidence="1">
    <location>
        <begin position="1"/>
        <end position="20"/>
    </location>
</feature>
<keyword evidence="4" id="KW-1185">Reference proteome</keyword>
<protein>
    <recommendedName>
        <fullName evidence="2">STAS domain-containing protein</fullName>
    </recommendedName>
</protein>
<dbReference type="OrthoDB" id="3296279at2"/>